<name>W9UZZ5_9GAMM</name>
<keyword evidence="4" id="KW-1185">Reference proteome</keyword>
<protein>
    <submittedName>
        <fullName evidence="3">Methyltransferase</fullName>
    </submittedName>
</protein>
<sequence length="274" mass="30791">MTTDDQTFDPRHPIQTDRPSPTSDHPTIDYDRIAGIYDRYADTDYDHAFFTREVEPGARVLELTSGTGRLSIPLIQAGADLTCVDVSQGMLDVLERKLSERGLSARVICEDIERLSLGPDFELAILPFQSFMELIGESRQRAALAAVRRALVPGGRFFCTLHNPEIRRRNVDGCLRCVGSFPDVDDTLVVSGFELGGSPVVTRTQFFEYFDAAGELRRKTLLRMRFELIGRDDFERMATGCGLRVRNLFGGYDGRDFDPATSPVMIWELERPAT</sequence>
<keyword evidence="3" id="KW-0808">Transferase</keyword>
<dbReference type="OrthoDB" id="9786503at2"/>
<dbReference type="SUPFAM" id="SSF53335">
    <property type="entry name" value="S-adenosyl-L-methionine-dependent methyltransferases"/>
    <property type="match status" value="1"/>
</dbReference>
<dbReference type="eggNOG" id="COG2227">
    <property type="taxonomic scope" value="Bacteria"/>
</dbReference>
<dbReference type="STRING" id="1249627.D779_4027"/>
<organism evidence="3 4">
    <name type="scientific">Imhoffiella purpurea</name>
    <dbReference type="NCBI Taxonomy" id="1249627"/>
    <lineage>
        <taxon>Bacteria</taxon>
        <taxon>Pseudomonadati</taxon>
        <taxon>Pseudomonadota</taxon>
        <taxon>Gammaproteobacteria</taxon>
        <taxon>Chromatiales</taxon>
        <taxon>Chromatiaceae</taxon>
        <taxon>Imhoffiella</taxon>
    </lineage>
</organism>
<dbReference type="CDD" id="cd02440">
    <property type="entry name" value="AdoMet_MTases"/>
    <property type="match status" value="1"/>
</dbReference>
<evidence type="ECO:0000313" key="3">
    <source>
        <dbReference type="EMBL" id="EXJ12659.1"/>
    </source>
</evidence>
<dbReference type="Gene3D" id="3.40.50.150">
    <property type="entry name" value="Vaccinia Virus protein VP39"/>
    <property type="match status" value="1"/>
</dbReference>
<dbReference type="Pfam" id="PF13649">
    <property type="entry name" value="Methyltransf_25"/>
    <property type="match status" value="1"/>
</dbReference>
<dbReference type="Proteomes" id="UP000019460">
    <property type="component" value="Unassembled WGS sequence"/>
</dbReference>
<dbReference type="GO" id="GO:0032259">
    <property type="term" value="P:methylation"/>
    <property type="evidence" value="ECO:0007669"/>
    <property type="project" value="UniProtKB-KW"/>
</dbReference>
<keyword evidence="3" id="KW-0489">Methyltransferase</keyword>
<proteinExistence type="predicted"/>
<accession>W9UZZ5</accession>
<dbReference type="InterPro" id="IPR041698">
    <property type="entry name" value="Methyltransf_25"/>
</dbReference>
<dbReference type="AlphaFoldDB" id="W9UZZ5"/>
<evidence type="ECO:0000313" key="4">
    <source>
        <dbReference type="Proteomes" id="UP000019460"/>
    </source>
</evidence>
<evidence type="ECO:0000256" key="1">
    <source>
        <dbReference type="SAM" id="MobiDB-lite"/>
    </source>
</evidence>
<gene>
    <name evidence="3" type="ORF">D779_4027</name>
</gene>
<reference evidence="3 4" key="1">
    <citation type="submission" date="2012-11" db="EMBL/GenBank/DDBJ databases">
        <title>Genome assembly of Thiorhodococcus sp. AK35.</title>
        <authorList>
            <person name="Nupur N."/>
            <person name="Khatri I."/>
            <person name="Subramanian S."/>
            <person name="Pinnaka A."/>
        </authorList>
    </citation>
    <scope>NUCLEOTIDE SEQUENCE [LARGE SCALE GENOMIC DNA]</scope>
    <source>
        <strain evidence="3 4">AK35</strain>
    </source>
</reference>
<feature type="domain" description="Methyltransferase" evidence="2">
    <location>
        <begin position="60"/>
        <end position="155"/>
    </location>
</feature>
<dbReference type="RefSeq" id="WP_052348318.1">
    <property type="nucleotide sequence ID" value="NZ_AONC01000084.1"/>
</dbReference>
<dbReference type="EMBL" id="AONC01000084">
    <property type="protein sequence ID" value="EXJ12659.1"/>
    <property type="molecule type" value="Genomic_DNA"/>
</dbReference>
<dbReference type="GO" id="GO:0008168">
    <property type="term" value="F:methyltransferase activity"/>
    <property type="evidence" value="ECO:0007669"/>
    <property type="project" value="UniProtKB-KW"/>
</dbReference>
<evidence type="ECO:0000259" key="2">
    <source>
        <dbReference type="Pfam" id="PF13649"/>
    </source>
</evidence>
<feature type="region of interest" description="Disordered" evidence="1">
    <location>
        <begin position="1"/>
        <end position="28"/>
    </location>
</feature>
<comment type="caution">
    <text evidence="3">The sequence shown here is derived from an EMBL/GenBank/DDBJ whole genome shotgun (WGS) entry which is preliminary data.</text>
</comment>
<dbReference type="InterPro" id="IPR029063">
    <property type="entry name" value="SAM-dependent_MTases_sf"/>
</dbReference>